<dbReference type="InterPro" id="IPR008090">
    <property type="entry name" value="Fe_iron_reduct"/>
</dbReference>
<gene>
    <name evidence="2" type="ORF">GGQ64_000629</name>
</gene>
<dbReference type="GO" id="GO:0003824">
    <property type="term" value="F:catalytic activity"/>
    <property type="evidence" value="ECO:0007669"/>
    <property type="project" value="UniProtKB-ARBA"/>
</dbReference>
<dbReference type="EMBL" id="JACIEE010000001">
    <property type="protein sequence ID" value="MBB3975453.1"/>
    <property type="molecule type" value="Genomic_DNA"/>
</dbReference>
<dbReference type="Pfam" id="PF06276">
    <property type="entry name" value="FhuF"/>
    <property type="match status" value="1"/>
</dbReference>
<dbReference type="Proteomes" id="UP000574761">
    <property type="component" value="Unassembled WGS sequence"/>
</dbReference>
<dbReference type="RefSeq" id="WP_183798903.1">
    <property type="nucleotide sequence ID" value="NZ_JACIEE010000001.1"/>
</dbReference>
<keyword evidence="3" id="KW-1185">Reference proteome</keyword>
<dbReference type="AlphaFoldDB" id="A0A7W6GHT4"/>
<name>A0A7W6GHT4_9HYPH</name>
<feature type="domain" description="Aerobactin siderophore biosynthesis IucA/IucC-like C-terminal" evidence="1">
    <location>
        <begin position="78"/>
        <end position="224"/>
    </location>
</feature>
<evidence type="ECO:0000259" key="1">
    <source>
        <dbReference type="Pfam" id="PF06276"/>
    </source>
</evidence>
<organism evidence="2 3">
    <name type="scientific">Mycoplana azooxidifex</name>
    <dbReference type="NCBI Taxonomy" id="1636188"/>
    <lineage>
        <taxon>Bacteria</taxon>
        <taxon>Pseudomonadati</taxon>
        <taxon>Pseudomonadota</taxon>
        <taxon>Alphaproteobacteria</taxon>
        <taxon>Hyphomicrobiales</taxon>
        <taxon>Rhizobiaceae</taxon>
        <taxon>Mycoplana</taxon>
    </lineage>
</organism>
<evidence type="ECO:0000313" key="2">
    <source>
        <dbReference type="EMBL" id="MBB3975453.1"/>
    </source>
</evidence>
<dbReference type="NCBIfam" id="TIGR03951">
    <property type="entry name" value="Fe_III_red_FhuF"/>
    <property type="match status" value="1"/>
</dbReference>
<dbReference type="InterPro" id="IPR022770">
    <property type="entry name" value="IucA/IucC-like_C"/>
</dbReference>
<sequence length="261" mass="28482">MVTQLDAIPPRADETVFGPQGLKAVFSGEHAWCGEKMMLSSDLDHAMPIRDVFESGTFATGLDTYAQSHGVDRRAVASYWSLYYFSALSIPYIVARRAALALPIAVDDMTIALADDGLPRAFGLPHAGDWCESDAPLELVKPLASAHLSEVVAHLKRFGGMAPKLGWNNAAVYIDYAINATETAPAVVTNGRDTDDHWSARMLFEEKAFADGTANPFHGCLRHEMAGAEVQCRRKVCCLRYMLPGIPSCGELCALPEQRKH</sequence>
<comment type="caution">
    <text evidence="2">The sequence shown here is derived from an EMBL/GenBank/DDBJ whole genome shotgun (WGS) entry which is preliminary data.</text>
</comment>
<proteinExistence type="predicted"/>
<accession>A0A7W6GHT4</accession>
<evidence type="ECO:0000313" key="3">
    <source>
        <dbReference type="Proteomes" id="UP000574761"/>
    </source>
</evidence>
<protein>
    <submittedName>
        <fullName evidence="2">Ferric iron reductase protein FhuF</fullName>
    </submittedName>
</protein>
<reference evidence="2 3" key="1">
    <citation type="submission" date="2020-08" db="EMBL/GenBank/DDBJ databases">
        <title>Genomic Encyclopedia of Type Strains, Phase IV (KMG-IV): sequencing the most valuable type-strain genomes for metagenomic binning, comparative biology and taxonomic classification.</title>
        <authorList>
            <person name="Goeker M."/>
        </authorList>
    </citation>
    <scope>NUCLEOTIDE SEQUENCE [LARGE SCALE GENOMIC DNA]</scope>
    <source>
        <strain evidence="2 3">DSM 100211</strain>
    </source>
</reference>